<protein>
    <submittedName>
        <fullName evidence="2">Uncharacterized protein</fullName>
    </submittedName>
</protein>
<evidence type="ECO:0000313" key="2">
    <source>
        <dbReference type="EnsemblPlants" id="KQK93696"/>
    </source>
</evidence>
<dbReference type="InParanoid" id="K3ZPS9"/>
<dbReference type="AlphaFoldDB" id="K3ZPS9"/>
<dbReference type="EnsemblPlants" id="KQK93696">
    <property type="protein sequence ID" value="KQK93696"/>
    <property type="gene ID" value="SETIT_028609mg"/>
</dbReference>
<evidence type="ECO:0000313" key="3">
    <source>
        <dbReference type="Proteomes" id="UP000004995"/>
    </source>
</evidence>
<dbReference type="Proteomes" id="UP000004995">
    <property type="component" value="Unassembled WGS sequence"/>
</dbReference>
<dbReference type="Gramene" id="KQK93696">
    <property type="protein sequence ID" value="KQK93696"/>
    <property type="gene ID" value="SETIT_028609mg"/>
</dbReference>
<name>K3ZPS9_SETIT</name>
<keyword evidence="3" id="KW-1185">Reference proteome</keyword>
<accession>K3ZPS9</accession>
<sequence length="55" mass="6070">MIEYIWLQISSITLWILVFLSSCMVLMDADTLSRALGCIIIGACKLCCMKAGVNI</sequence>
<reference evidence="2" key="2">
    <citation type="submission" date="2018-08" db="UniProtKB">
        <authorList>
            <consortium name="EnsemblPlants"/>
        </authorList>
    </citation>
    <scope>IDENTIFICATION</scope>
    <source>
        <strain evidence="2">Yugu1</strain>
    </source>
</reference>
<dbReference type="HOGENOM" id="CLU_3036002_0_0_1"/>
<keyword evidence="1" id="KW-1133">Transmembrane helix</keyword>
<proteinExistence type="predicted"/>
<keyword evidence="1" id="KW-0812">Transmembrane</keyword>
<evidence type="ECO:0000256" key="1">
    <source>
        <dbReference type="SAM" id="Phobius"/>
    </source>
</evidence>
<dbReference type="EMBL" id="AGNK02004638">
    <property type="status" value="NOT_ANNOTATED_CDS"/>
    <property type="molecule type" value="Genomic_DNA"/>
</dbReference>
<organism evidence="2 3">
    <name type="scientific">Setaria italica</name>
    <name type="common">Foxtail millet</name>
    <name type="synonym">Panicum italicum</name>
    <dbReference type="NCBI Taxonomy" id="4555"/>
    <lineage>
        <taxon>Eukaryota</taxon>
        <taxon>Viridiplantae</taxon>
        <taxon>Streptophyta</taxon>
        <taxon>Embryophyta</taxon>
        <taxon>Tracheophyta</taxon>
        <taxon>Spermatophyta</taxon>
        <taxon>Magnoliopsida</taxon>
        <taxon>Liliopsida</taxon>
        <taxon>Poales</taxon>
        <taxon>Poaceae</taxon>
        <taxon>PACMAD clade</taxon>
        <taxon>Panicoideae</taxon>
        <taxon>Panicodae</taxon>
        <taxon>Paniceae</taxon>
        <taxon>Cenchrinae</taxon>
        <taxon>Setaria</taxon>
    </lineage>
</organism>
<keyword evidence="1" id="KW-0472">Membrane</keyword>
<reference evidence="3" key="1">
    <citation type="journal article" date="2012" name="Nat. Biotechnol.">
        <title>Reference genome sequence of the model plant Setaria.</title>
        <authorList>
            <person name="Bennetzen J.L."/>
            <person name="Schmutz J."/>
            <person name="Wang H."/>
            <person name="Percifield R."/>
            <person name="Hawkins J."/>
            <person name="Pontaroli A.C."/>
            <person name="Estep M."/>
            <person name="Feng L."/>
            <person name="Vaughn J.N."/>
            <person name="Grimwood J."/>
            <person name="Jenkins J."/>
            <person name="Barry K."/>
            <person name="Lindquist E."/>
            <person name="Hellsten U."/>
            <person name="Deshpande S."/>
            <person name="Wang X."/>
            <person name="Wu X."/>
            <person name="Mitros T."/>
            <person name="Triplett J."/>
            <person name="Yang X."/>
            <person name="Ye C.Y."/>
            <person name="Mauro-Herrera M."/>
            <person name="Wang L."/>
            <person name="Li P."/>
            <person name="Sharma M."/>
            <person name="Sharma R."/>
            <person name="Ronald P.C."/>
            <person name="Panaud O."/>
            <person name="Kellogg E.A."/>
            <person name="Brutnell T.P."/>
            <person name="Doust A.N."/>
            <person name="Tuskan G.A."/>
            <person name="Rokhsar D."/>
            <person name="Devos K.M."/>
        </authorList>
    </citation>
    <scope>NUCLEOTIDE SEQUENCE [LARGE SCALE GENOMIC DNA]</scope>
    <source>
        <strain evidence="3">cv. Yugu1</strain>
    </source>
</reference>
<feature type="transmembrane region" description="Helical" evidence="1">
    <location>
        <begin position="6"/>
        <end position="27"/>
    </location>
</feature>